<keyword evidence="3" id="KW-0272">Extracellular matrix</keyword>
<feature type="domain" description="EGF-like" evidence="13">
    <location>
        <begin position="1080"/>
        <end position="1123"/>
    </location>
</feature>
<keyword evidence="5 12" id="KW-0732">Signal</keyword>
<dbReference type="InterPro" id="IPR009030">
    <property type="entry name" value="Growth_fac_rcpt_cys_sf"/>
</dbReference>
<feature type="domain" description="Nidogen G2 beta-barrel" evidence="14">
    <location>
        <begin position="427"/>
        <end position="655"/>
    </location>
</feature>
<evidence type="ECO:0000259" key="14">
    <source>
        <dbReference type="PROSITE" id="PS50993"/>
    </source>
</evidence>
<dbReference type="InterPro" id="IPR000033">
    <property type="entry name" value="LDLR_classB_rpt"/>
</dbReference>
<evidence type="ECO:0000256" key="9">
    <source>
        <dbReference type="ARBA" id="ARBA00023180"/>
    </source>
</evidence>
<feature type="domain" description="EGF-like" evidence="13">
    <location>
        <begin position="1213"/>
        <end position="1254"/>
    </location>
</feature>
<dbReference type="GO" id="GO:0060070">
    <property type="term" value="P:canonical Wnt signaling pathway"/>
    <property type="evidence" value="ECO:0007669"/>
    <property type="project" value="TreeGrafter"/>
</dbReference>
<dbReference type="SMART" id="SM00179">
    <property type="entry name" value="EGF_CA"/>
    <property type="match status" value="4"/>
</dbReference>
<feature type="domain" description="EGF-like" evidence="13">
    <location>
        <begin position="831"/>
        <end position="872"/>
    </location>
</feature>
<evidence type="ECO:0000256" key="10">
    <source>
        <dbReference type="PROSITE-ProRule" id="PRU00076"/>
    </source>
</evidence>
<dbReference type="InterPro" id="IPR003886">
    <property type="entry name" value="NIDO_dom"/>
</dbReference>
<dbReference type="PROSITE" id="PS51220">
    <property type="entry name" value="NIDO"/>
    <property type="match status" value="1"/>
</dbReference>
<evidence type="ECO:0000256" key="11">
    <source>
        <dbReference type="PROSITE-ProRule" id="PRU00461"/>
    </source>
</evidence>
<dbReference type="InterPro" id="IPR006605">
    <property type="entry name" value="G2_nidogen/fibulin_G2F"/>
</dbReference>
<dbReference type="Gene3D" id="2.40.155.10">
    <property type="entry name" value="Green fluorescent protein"/>
    <property type="match status" value="1"/>
</dbReference>
<dbReference type="FunFam" id="2.120.10.30:FF:000241">
    <property type="entry name" value="Low-density lipoprotein receptor-related protein 6"/>
    <property type="match status" value="1"/>
</dbReference>
<feature type="disulfide bond" evidence="10">
    <location>
        <begin position="1139"/>
        <end position="1156"/>
    </location>
</feature>
<evidence type="ECO:0000256" key="1">
    <source>
        <dbReference type="ARBA" id="ARBA00004498"/>
    </source>
</evidence>
<protein>
    <submittedName>
        <fullName evidence="17">Nidogen</fullName>
    </submittedName>
</protein>
<dbReference type="InterPro" id="IPR009017">
    <property type="entry name" value="GFP"/>
</dbReference>
<feature type="disulfide bond" evidence="10">
    <location>
        <begin position="1181"/>
        <end position="1198"/>
    </location>
</feature>
<name>A0A0N5B278_STREA</name>
<evidence type="ECO:0000256" key="7">
    <source>
        <dbReference type="ARBA" id="ARBA00022837"/>
    </source>
</evidence>
<feature type="signal peptide" evidence="12">
    <location>
        <begin position="1"/>
        <end position="21"/>
    </location>
</feature>
<feature type="disulfide bond" evidence="10">
    <location>
        <begin position="841"/>
        <end position="858"/>
    </location>
</feature>
<feature type="domain" description="EGF-like" evidence="13">
    <location>
        <begin position="953"/>
        <end position="994"/>
    </location>
</feature>
<dbReference type="Pfam" id="PF07474">
    <property type="entry name" value="G2F"/>
    <property type="match status" value="1"/>
</dbReference>
<feature type="repeat" description="LDL-receptor class B" evidence="11">
    <location>
        <begin position="1305"/>
        <end position="1347"/>
    </location>
</feature>
<feature type="domain" description="NIDO" evidence="15">
    <location>
        <begin position="91"/>
        <end position="229"/>
    </location>
</feature>
<evidence type="ECO:0000256" key="4">
    <source>
        <dbReference type="ARBA" id="ARBA00022536"/>
    </source>
</evidence>
<evidence type="ECO:0000256" key="3">
    <source>
        <dbReference type="ARBA" id="ARBA00022530"/>
    </source>
</evidence>
<keyword evidence="6" id="KW-0677">Repeat</keyword>
<dbReference type="WBParaSite" id="SPAL_0000018000.1">
    <property type="protein sequence ID" value="SPAL_0000018000.1"/>
    <property type="gene ID" value="SPAL_0000018000"/>
</dbReference>
<keyword evidence="9" id="KW-0325">Glycoprotein</keyword>
<organism evidence="16 17">
    <name type="scientific">Strongyloides papillosus</name>
    <name type="common">Intestinal threadworm</name>
    <dbReference type="NCBI Taxonomy" id="174720"/>
    <lineage>
        <taxon>Eukaryota</taxon>
        <taxon>Metazoa</taxon>
        <taxon>Ecdysozoa</taxon>
        <taxon>Nematoda</taxon>
        <taxon>Chromadorea</taxon>
        <taxon>Rhabditida</taxon>
        <taxon>Tylenchina</taxon>
        <taxon>Panagrolaimomorpha</taxon>
        <taxon>Strongyloidoidea</taxon>
        <taxon>Strongyloididae</taxon>
        <taxon>Strongyloides</taxon>
    </lineage>
</organism>
<feature type="disulfide bond" evidence="10">
    <location>
        <begin position="1092"/>
        <end position="1109"/>
    </location>
</feature>
<dbReference type="SMART" id="SM00539">
    <property type="entry name" value="NIDO"/>
    <property type="match status" value="1"/>
</dbReference>
<feature type="chain" id="PRO_5005893627" evidence="12">
    <location>
        <begin position="22"/>
        <end position="1564"/>
    </location>
</feature>
<feature type="domain" description="EGF-like" evidence="13">
    <location>
        <begin position="1174"/>
        <end position="1212"/>
    </location>
</feature>
<dbReference type="Gene3D" id="2.120.10.30">
    <property type="entry name" value="TolB, C-terminal domain"/>
    <property type="match status" value="1"/>
</dbReference>
<dbReference type="Gene3D" id="2.10.25.10">
    <property type="entry name" value="Laminin"/>
    <property type="match status" value="6"/>
</dbReference>
<evidence type="ECO:0000256" key="5">
    <source>
        <dbReference type="ARBA" id="ARBA00022729"/>
    </source>
</evidence>
<evidence type="ECO:0000256" key="6">
    <source>
        <dbReference type="ARBA" id="ARBA00022737"/>
    </source>
</evidence>
<dbReference type="PROSITE" id="PS01186">
    <property type="entry name" value="EGF_2"/>
    <property type="match status" value="9"/>
</dbReference>
<reference evidence="17" key="1">
    <citation type="submission" date="2017-02" db="UniProtKB">
        <authorList>
            <consortium name="WormBaseParasite"/>
        </authorList>
    </citation>
    <scope>IDENTIFICATION</scope>
</reference>
<keyword evidence="4 10" id="KW-0245">EGF-like domain</keyword>
<keyword evidence="16" id="KW-1185">Reference proteome</keyword>
<feature type="domain" description="EGF-like" evidence="13">
    <location>
        <begin position="1128"/>
        <end position="1171"/>
    </location>
</feature>
<dbReference type="InterPro" id="IPR011042">
    <property type="entry name" value="6-blade_b-propeller_TolB-like"/>
</dbReference>
<dbReference type="SUPFAM" id="SSF63825">
    <property type="entry name" value="YWTD domain"/>
    <property type="match status" value="1"/>
</dbReference>
<feature type="domain" description="EGF-like" evidence="13">
    <location>
        <begin position="771"/>
        <end position="811"/>
    </location>
</feature>
<dbReference type="SMART" id="SM00135">
    <property type="entry name" value="LY"/>
    <property type="match status" value="5"/>
</dbReference>
<dbReference type="SMART" id="SM00181">
    <property type="entry name" value="EGF"/>
    <property type="match status" value="12"/>
</dbReference>
<dbReference type="PROSITE" id="PS50026">
    <property type="entry name" value="EGF_3"/>
    <property type="match status" value="7"/>
</dbReference>
<dbReference type="GO" id="GO:0005509">
    <property type="term" value="F:calcium ion binding"/>
    <property type="evidence" value="ECO:0007669"/>
    <property type="project" value="InterPro"/>
</dbReference>
<accession>A0A0N5B278</accession>
<proteinExistence type="predicted"/>
<dbReference type="Pfam" id="PF06119">
    <property type="entry name" value="NIDO"/>
    <property type="match status" value="1"/>
</dbReference>
<dbReference type="GO" id="GO:0042813">
    <property type="term" value="F:Wnt receptor activity"/>
    <property type="evidence" value="ECO:0007669"/>
    <property type="project" value="TreeGrafter"/>
</dbReference>
<dbReference type="GO" id="GO:0007160">
    <property type="term" value="P:cell-matrix adhesion"/>
    <property type="evidence" value="ECO:0007669"/>
    <property type="project" value="InterPro"/>
</dbReference>
<dbReference type="GO" id="GO:0005886">
    <property type="term" value="C:plasma membrane"/>
    <property type="evidence" value="ECO:0007669"/>
    <property type="project" value="TreeGrafter"/>
</dbReference>
<feature type="repeat" description="LDL-receptor class B" evidence="11">
    <location>
        <begin position="1391"/>
        <end position="1435"/>
    </location>
</feature>
<evidence type="ECO:0000259" key="13">
    <source>
        <dbReference type="PROSITE" id="PS50026"/>
    </source>
</evidence>
<feature type="disulfide bond" evidence="10">
    <location>
        <begin position="963"/>
        <end position="980"/>
    </location>
</feature>
<feature type="repeat" description="LDL-receptor class B" evidence="11">
    <location>
        <begin position="1348"/>
        <end position="1390"/>
    </location>
</feature>
<dbReference type="Proteomes" id="UP000046392">
    <property type="component" value="Unplaced"/>
</dbReference>
<dbReference type="GO" id="GO:0017147">
    <property type="term" value="F:Wnt-protein binding"/>
    <property type="evidence" value="ECO:0007669"/>
    <property type="project" value="TreeGrafter"/>
</dbReference>
<dbReference type="SUPFAM" id="SSF54511">
    <property type="entry name" value="GFP-like"/>
    <property type="match status" value="1"/>
</dbReference>
<evidence type="ECO:0000256" key="8">
    <source>
        <dbReference type="ARBA" id="ARBA00023157"/>
    </source>
</evidence>
<dbReference type="InterPro" id="IPR000742">
    <property type="entry name" value="EGF"/>
</dbReference>
<sequence>MFSPPLLKLIIICLFVNFLCANDVLLKYGVDNGDQKIEFATIPSAIPLNTPVFYYGNTYNDIYIHPEGGISFDGPIGDADIINDERTAILVAYGKYGYSDTYYRQVQSPNEVTDLLNNIVQTKFTNEESFSATGAVIITWENAKLSKDDDKSNTFQLILLSNTSNTYALINFDKTEVVKGNDQNYIQFVFMDRQGHHENMAQQDAEIINLSAQSNIENSGKFAFRITNNIEDPRVVGEEEYNYEDDNSLEEGCPVNKYGDKCPDNCSFITDSRGCSMCLCSTPQTEVISKDDIKNTFSSDDNVIESELLPLPTDDDGDEIITNDVVDDDKVVKHHDSQPVDYQHNQGNNNVVSENAVLPNGEEDEELVPITDPVKYSSDNKGICAHKQESEVICSRNANCIDYPEGYCCECADNYYGNGKYCISLNEPVRVTGKFNGVINGKTLEGAELHTFVQAGGGTTYTAVSNLSPGLRNSILLLNPLASIIGWMFARTANDGETYNGFMLTGGVFNRTVNIRIGDRYAVVINQKFSGSNENGDVDSEIYIRGTLPEFDDNVVITYEPFTEEYRREGPENVRSFGTVEVTIKNGPGHETEKWKIITDQQIKYIECPNKEFTRPKIISINAQRLSANFNPVEKIARYSSVSLATSGSIESHAHEAIKDACAPGHHICTGAHMKCIAVENSYRCICEDGYETVHDTTSTTGFSCSREPRPQPPQNRELEKGACTAHSQCHKWGECVFGQGGQPGYCKCRGWYVGDGVDHCGPPERREERPANNCGQYNCDKNADCMPAPGGSGTECVCKAGFQGNGVTCQSMEIENYEQTNVKVASKIVEDVICHSHDECGEFGSCSYSETLGYYKCVCQSGYTGDGITCTPSPASSQPQSCNILNNCGIFADCVLTKNIYNNDEYMCKCREGYTGNGYICYKTVINENPITASPLNVIYRPLYRPPVSHHNPRQCEIELGCNENARCVFDAEHNRKICECVHGYDGDGRTCHPYKPEVIVHKQPSEESEEDRSIDNQDVVVHSQNINFENDDRDTVSRCSDSSDCSPDEHCVINDIYGYHTCMCLPGYRRDQNGNCRSADTCLPSDINSCPAHAQCIFSHQTQAYDCQCVQGFRKEGNTCIAHVEEEITCNRDSRICNVNAQCIFSHDVKKHVCLCNPGFYGDGYRECIKEESPLCTECSINGRCVQNSITAAWSCQCNPGFVGNGKLCQPIKSCLEDRSICHPSAECVPGQYGNYVCNCRYGYHGNGRVCTPDSTERRDGELLIGSGMTIFQRPREAEVLGKQLVVIPRQLIVGISFDCQTEKIFWSDSAGHVIRHSNMNGTDVNILMEENLRSPEGIAIDWSSRNIYYADSGKREIGVISMDGKYQKVLLSKGLIHPRAITIDMVNHKLYYSDWNRLNPYIGRMNLDGSNNEVFINTDIAVPNGLAFLGSRHEICWVDAGLQQLSCASIHNPKQRRVVYTPLDYPFGLTIYNDEKFYWTGWHDSKIHSVSIYGEGRENFPVSVINSRGKLYGITTIPKKCEGSETVCGHENGGCPYLCLPGENNKATCLCPDNVENLEGC</sequence>
<feature type="disulfide bond" evidence="10">
    <location>
        <begin position="780"/>
        <end position="797"/>
    </location>
</feature>
<keyword evidence="2" id="KW-0964">Secreted</keyword>
<dbReference type="PANTHER" id="PTHR46513">
    <property type="entry name" value="VITELLOGENIN RECEPTOR-LIKE PROTEIN-RELATED-RELATED"/>
    <property type="match status" value="1"/>
</dbReference>
<evidence type="ECO:0000313" key="16">
    <source>
        <dbReference type="Proteomes" id="UP000046392"/>
    </source>
</evidence>
<dbReference type="STRING" id="174720.A0A0N5B278"/>
<dbReference type="PROSITE" id="PS50993">
    <property type="entry name" value="NIDOGEN_G2"/>
    <property type="match status" value="1"/>
</dbReference>
<dbReference type="PANTHER" id="PTHR46513:SF13">
    <property type="entry name" value="EGF-LIKE DOMAIN-CONTAINING PROTEIN"/>
    <property type="match status" value="1"/>
</dbReference>
<comment type="caution">
    <text evidence="10">Lacks conserved residue(s) required for the propagation of feature annotation.</text>
</comment>
<keyword evidence="8 10" id="KW-1015">Disulfide bond</keyword>
<dbReference type="SUPFAM" id="SSF57184">
    <property type="entry name" value="Growth factor receptor domain"/>
    <property type="match status" value="1"/>
</dbReference>
<evidence type="ECO:0000256" key="2">
    <source>
        <dbReference type="ARBA" id="ARBA00022525"/>
    </source>
</evidence>
<dbReference type="PROSITE" id="PS51120">
    <property type="entry name" value="LDLRB"/>
    <property type="match status" value="3"/>
</dbReference>
<evidence type="ECO:0000313" key="17">
    <source>
        <dbReference type="WBParaSite" id="SPAL_0000018000.1"/>
    </source>
</evidence>
<dbReference type="Pfam" id="PF00058">
    <property type="entry name" value="Ldl_recept_b"/>
    <property type="match status" value="2"/>
</dbReference>
<comment type="subcellular location">
    <subcellularLocation>
        <location evidence="1">Secreted</location>
        <location evidence="1">Extracellular space</location>
        <location evidence="1">Extracellular matrix</location>
    </subcellularLocation>
</comment>
<dbReference type="InterPro" id="IPR050778">
    <property type="entry name" value="Cueball_EGF_LRP_Nidogen"/>
</dbReference>
<evidence type="ECO:0000256" key="12">
    <source>
        <dbReference type="SAM" id="SignalP"/>
    </source>
</evidence>
<evidence type="ECO:0000259" key="15">
    <source>
        <dbReference type="PROSITE" id="PS51220"/>
    </source>
</evidence>
<dbReference type="InterPro" id="IPR001881">
    <property type="entry name" value="EGF-like_Ca-bd_dom"/>
</dbReference>
<dbReference type="SMART" id="SM00682">
    <property type="entry name" value="G2F"/>
    <property type="match status" value="1"/>
</dbReference>
<keyword evidence="7" id="KW-0106">Calcium</keyword>